<evidence type="ECO:0000313" key="1">
    <source>
        <dbReference type="EMBL" id="KAJ3552060.1"/>
    </source>
</evidence>
<keyword evidence="2" id="KW-1185">Reference proteome</keyword>
<sequence length="385" mass="42784">MTWNAVCPDLQQICLAVGGAEACLKPLNSPPSVAAIWCLWVEPPNWFRESDVYPGLDDIDRRLWFIYRRSSSALPHSTSLSLTPCFGTLKTDDRTLLKSTFMPCCIIYVVSGGSSPLNKRRRRRSRDAAGTKREDSQDGSANMVAGRGRVRMDGEVVCVPRKRRFFWVRPKTRRVVPAAIRSSVLRTDVVLDSSDSPRVVGAALAYEEAVRLNVRRHVQQTTQDDESAHQTTSRNDSCSFVQLMEEICTLMSRLSLDEDNKNANNASMEAVGDECCPPTPLIFDKEASILRAINITLPGVSSGIEKECARLRAIATDVFEPSRVTVTLVPTQSCTGTKPVCIDTSVWSTRQVRPIPCYVDCLVPRYRLVHVPIIVSTWAPAVRGL</sequence>
<organism evidence="1 2">
    <name type="scientific">Phlebia brevispora</name>
    <dbReference type="NCBI Taxonomy" id="194682"/>
    <lineage>
        <taxon>Eukaryota</taxon>
        <taxon>Fungi</taxon>
        <taxon>Dikarya</taxon>
        <taxon>Basidiomycota</taxon>
        <taxon>Agaricomycotina</taxon>
        <taxon>Agaricomycetes</taxon>
        <taxon>Polyporales</taxon>
        <taxon>Meruliaceae</taxon>
        <taxon>Phlebia</taxon>
    </lineage>
</organism>
<protein>
    <submittedName>
        <fullName evidence="1">Uncharacterized protein</fullName>
    </submittedName>
</protein>
<gene>
    <name evidence="1" type="ORF">NM688_g4357</name>
</gene>
<proteinExistence type="predicted"/>
<reference evidence="1" key="1">
    <citation type="submission" date="2022-07" db="EMBL/GenBank/DDBJ databases">
        <title>Genome Sequence of Phlebia brevispora.</title>
        <authorList>
            <person name="Buettner E."/>
        </authorList>
    </citation>
    <scope>NUCLEOTIDE SEQUENCE</scope>
    <source>
        <strain evidence="1">MPL23</strain>
    </source>
</reference>
<evidence type="ECO:0000313" key="2">
    <source>
        <dbReference type="Proteomes" id="UP001148662"/>
    </source>
</evidence>
<dbReference type="EMBL" id="JANHOG010000711">
    <property type="protein sequence ID" value="KAJ3552060.1"/>
    <property type="molecule type" value="Genomic_DNA"/>
</dbReference>
<comment type="caution">
    <text evidence="1">The sequence shown here is derived from an EMBL/GenBank/DDBJ whole genome shotgun (WGS) entry which is preliminary data.</text>
</comment>
<dbReference type="Proteomes" id="UP001148662">
    <property type="component" value="Unassembled WGS sequence"/>
</dbReference>
<accession>A0ACC1T3S0</accession>
<name>A0ACC1T3S0_9APHY</name>